<dbReference type="Gene3D" id="1.20.58.320">
    <property type="entry name" value="TPR-like"/>
    <property type="match status" value="1"/>
</dbReference>
<gene>
    <name evidence="2" type="ORF">OVA965_LOCUS10190</name>
    <name evidence="3" type="ORF">TMI583_LOCUS10186</name>
</gene>
<dbReference type="InterPro" id="IPR010323">
    <property type="entry name" value="DUF924"/>
</dbReference>
<dbReference type="SUPFAM" id="SSF48452">
    <property type="entry name" value="TPR-like"/>
    <property type="match status" value="1"/>
</dbReference>
<evidence type="ECO:0000313" key="3">
    <source>
        <dbReference type="EMBL" id="CAF3691252.1"/>
    </source>
</evidence>
<dbReference type="Pfam" id="PF06041">
    <property type="entry name" value="DUF924"/>
    <property type="match status" value="1"/>
</dbReference>
<dbReference type="PANTHER" id="PTHR23048">
    <property type="entry name" value="MYOSIN LIGHT CHAIN 1, 3"/>
    <property type="match status" value="1"/>
</dbReference>
<dbReference type="AlphaFoldDB" id="A0A8S2DID0"/>
<dbReference type="Proteomes" id="UP000677228">
    <property type="component" value="Unassembled WGS sequence"/>
</dbReference>
<evidence type="ECO:0000313" key="2">
    <source>
        <dbReference type="EMBL" id="CAF0912363.1"/>
    </source>
</evidence>
<dbReference type="Proteomes" id="UP000682733">
    <property type="component" value="Unassembled WGS sequence"/>
</dbReference>
<dbReference type="EMBL" id="CAJOBA010003736">
    <property type="protein sequence ID" value="CAF3691252.1"/>
    <property type="molecule type" value="Genomic_DNA"/>
</dbReference>
<dbReference type="SUPFAM" id="SSF47473">
    <property type="entry name" value="EF-hand"/>
    <property type="match status" value="1"/>
</dbReference>
<dbReference type="CDD" id="cd00051">
    <property type="entry name" value="EFh"/>
    <property type="match status" value="1"/>
</dbReference>
<dbReference type="Gene3D" id="1.10.238.10">
    <property type="entry name" value="EF-hand"/>
    <property type="match status" value="2"/>
</dbReference>
<protein>
    <recommendedName>
        <fullName evidence="1">EF-hand domain-containing protein</fullName>
    </recommendedName>
</protein>
<dbReference type="FunFam" id="1.10.238.10:FF:000001">
    <property type="entry name" value="Calmodulin 1"/>
    <property type="match status" value="1"/>
</dbReference>
<name>A0A8S2DID0_9BILA</name>
<feature type="domain" description="EF-hand" evidence="1">
    <location>
        <begin position="287"/>
        <end position="322"/>
    </location>
</feature>
<dbReference type="PROSITE" id="PS50222">
    <property type="entry name" value="EF_HAND_2"/>
    <property type="match status" value="2"/>
</dbReference>
<sequence>MSTTIASKQKAIQFGQRVLNFWFSNGRWSSKTPPPKYEPVDENVQKSWFMSSKDYDEEIRKEFENDIQLTANDYYQVLYMDNDHLKQHPEHTLACIICLDQFPRNIYRSTPKAFSYDRKAKELSMIMIKYNVDKQLPYIEQGFVYLPFQHSEILEDHDLSVKYCENVLDEGKNDEHLTDDVYDYLKNFLEFAKQHRDIIQKFGRFPHRNLILNRIATDDEDNYLKMERLKIHTKGREGTTVKVTFGDVHNRDTIIQTGLQFDHINIPAEAARYNNKPTLTIMPTSHDDTPDFREAFLLFDDRGDERIPKQLFGEVVRAVGLNPSEANIKGTIQGIKGDRISFEEFIPLYESLAKKKDNMNENELIEGLKVFDKEQNGLMSSAELRHLLTNLGERLNDDEVEQLLAGVEDKNGNVNYEEWIRKLLKH</sequence>
<dbReference type="GO" id="GO:0005509">
    <property type="term" value="F:calcium ion binding"/>
    <property type="evidence" value="ECO:0007669"/>
    <property type="project" value="InterPro"/>
</dbReference>
<comment type="caution">
    <text evidence="2">The sequence shown here is derived from an EMBL/GenBank/DDBJ whole genome shotgun (WGS) entry which is preliminary data.</text>
</comment>
<dbReference type="InterPro" id="IPR002048">
    <property type="entry name" value="EF_hand_dom"/>
</dbReference>
<dbReference type="PANTHER" id="PTHR23048:SF49">
    <property type="entry name" value="FI08416P-RELATED"/>
    <property type="match status" value="1"/>
</dbReference>
<dbReference type="InterPro" id="IPR011990">
    <property type="entry name" value="TPR-like_helical_dom_sf"/>
</dbReference>
<dbReference type="Gene3D" id="1.25.40.10">
    <property type="entry name" value="Tetratricopeptide repeat domain"/>
    <property type="match status" value="1"/>
</dbReference>
<dbReference type="InterPro" id="IPR050230">
    <property type="entry name" value="CALM/Myosin/TropC-like"/>
</dbReference>
<reference evidence="2" key="1">
    <citation type="submission" date="2021-02" db="EMBL/GenBank/DDBJ databases">
        <authorList>
            <person name="Nowell W R."/>
        </authorList>
    </citation>
    <scope>NUCLEOTIDE SEQUENCE</scope>
</reference>
<feature type="domain" description="EF-hand" evidence="1">
    <location>
        <begin position="359"/>
        <end position="394"/>
    </location>
</feature>
<dbReference type="InterPro" id="IPR011992">
    <property type="entry name" value="EF-hand-dom_pair"/>
</dbReference>
<evidence type="ECO:0000313" key="4">
    <source>
        <dbReference type="Proteomes" id="UP000677228"/>
    </source>
</evidence>
<proteinExistence type="predicted"/>
<organism evidence="2 4">
    <name type="scientific">Didymodactylos carnosus</name>
    <dbReference type="NCBI Taxonomy" id="1234261"/>
    <lineage>
        <taxon>Eukaryota</taxon>
        <taxon>Metazoa</taxon>
        <taxon>Spiralia</taxon>
        <taxon>Gnathifera</taxon>
        <taxon>Rotifera</taxon>
        <taxon>Eurotatoria</taxon>
        <taxon>Bdelloidea</taxon>
        <taxon>Philodinida</taxon>
        <taxon>Philodinidae</taxon>
        <taxon>Didymodactylos</taxon>
    </lineage>
</organism>
<dbReference type="EMBL" id="CAJNOK010003735">
    <property type="protein sequence ID" value="CAF0912363.1"/>
    <property type="molecule type" value="Genomic_DNA"/>
</dbReference>
<accession>A0A8S2DID0</accession>
<evidence type="ECO:0000259" key="1">
    <source>
        <dbReference type="PROSITE" id="PS50222"/>
    </source>
</evidence>
<dbReference type="GO" id="GO:0016460">
    <property type="term" value="C:myosin II complex"/>
    <property type="evidence" value="ECO:0007669"/>
    <property type="project" value="TreeGrafter"/>
</dbReference>